<evidence type="ECO:0000313" key="2">
    <source>
        <dbReference type="Proteomes" id="UP000061348"/>
    </source>
</evidence>
<reference evidence="1 2" key="1">
    <citation type="submission" date="2015-05" db="EMBL/GenBank/DDBJ databases">
        <title>A genomic and transcriptomic approach to investigate the blue pigment phenotype in Pseudomonas fluorescens.</title>
        <authorList>
            <person name="Andreani N.A."/>
            <person name="Cardazzo B."/>
        </authorList>
    </citation>
    <scope>NUCLEOTIDE SEQUENCE [LARGE SCALE GENOMIC DNA]</scope>
    <source>
        <strain evidence="1 2">Ps_22</strain>
    </source>
</reference>
<accession>A0A109LHD9</accession>
<dbReference type="Proteomes" id="UP000061348">
    <property type="component" value="Unassembled WGS sequence"/>
</dbReference>
<evidence type="ECO:0000313" key="1">
    <source>
        <dbReference type="EMBL" id="KWV87770.1"/>
    </source>
</evidence>
<dbReference type="EMBL" id="LCYA01000066">
    <property type="protein sequence ID" value="KWV87770.1"/>
    <property type="molecule type" value="Genomic_DNA"/>
</dbReference>
<dbReference type="AlphaFoldDB" id="A0A109LHD9"/>
<name>A0A109LHD9_PSEFL</name>
<organism evidence="1 2">
    <name type="scientific">Pseudomonas fluorescens</name>
    <dbReference type="NCBI Taxonomy" id="294"/>
    <lineage>
        <taxon>Bacteria</taxon>
        <taxon>Pseudomonadati</taxon>
        <taxon>Pseudomonadota</taxon>
        <taxon>Gammaproteobacteria</taxon>
        <taxon>Pseudomonadales</taxon>
        <taxon>Pseudomonadaceae</taxon>
        <taxon>Pseudomonas</taxon>
    </lineage>
</organism>
<comment type="caution">
    <text evidence="1">The sequence shown here is derived from an EMBL/GenBank/DDBJ whole genome shotgun (WGS) entry which is preliminary data.</text>
</comment>
<proteinExistence type="predicted"/>
<protein>
    <submittedName>
        <fullName evidence="1">Uncharacterized protein</fullName>
    </submittedName>
</protein>
<sequence>MLDLKSLATSRPTWPDLSTLLRNWSRLCGEPL</sequence>
<gene>
    <name evidence="1" type="ORF">PFLmoz3_02464</name>
</gene>